<evidence type="ECO:0000313" key="1">
    <source>
        <dbReference type="EMBL" id="OFJ55607.1"/>
    </source>
</evidence>
<dbReference type="AlphaFoldDB" id="A0A1E8QAJ2"/>
<keyword evidence="2" id="KW-1185">Reference proteome</keyword>
<name>A0A1E8QAJ2_9MYCO</name>
<dbReference type="Proteomes" id="UP000178953">
    <property type="component" value="Unassembled WGS sequence"/>
</dbReference>
<sequence>MTPEEQNAELLEHDLVERPDYAGSPVNFTTEAELLASVDTAIANRGIGHNDMHGIGGDYLVTPLEWFTALLDKIKARSADLWVPDLVSFVKYRAERETARVDLLKRRSGEIRLSLKSDAPSSSYDYPLTLRTEVPQNWSVAVVKQGRVQTAVPVEDGVAQYDAVPGREDISLTAI</sequence>
<organism evidence="1 2">
    <name type="scientific">Mycolicibacterium grossiae</name>
    <dbReference type="NCBI Taxonomy" id="1552759"/>
    <lineage>
        <taxon>Bacteria</taxon>
        <taxon>Bacillati</taxon>
        <taxon>Actinomycetota</taxon>
        <taxon>Actinomycetes</taxon>
        <taxon>Mycobacteriales</taxon>
        <taxon>Mycobacteriaceae</taxon>
        <taxon>Mycolicibacterium</taxon>
    </lineage>
</organism>
<protein>
    <submittedName>
        <fullName evidence="1">Uncharacterized protein</fullName>
    </submittedName>
</protein>
<accession>A0A1E8QAJ2</accession>
<dbReference type="EMBL" id="MCHX01000002">
    <property type="protein sequence ID" value="OFJ55607.1"/>
    <property type="molecule type" value="Genomic_DNA"/>
</dbReference>
<gene>
    <name evidence="1" type="ORF">BEL07_01525</name>
</gene>
<evidence type="ECO:0000313" key="2">
    <source>
        <dbReference type="Proteomes" id="UP000178953"/>
    </source>
</evidence>
<reference evidence="1 2" key="1">
    <citation type="submission" date="2016-09" db="EMBL/GenBank/DDBJ databases">
        <title>genome sequence of Mycobacterium sp. 739 SCH.</title>
        <authorList>
            <person name="Greninger A.L."/>
            <person name="Qin X."/>
            <person name="Jerome K."/>
            <person name="Vora S."/>
            <person name="Quinn K."/>
        </authorList>
    </citation>
    <scope>NUCLEOTIDE SEQUENCE [LARGE SCALE GENOMIC DNA]</scope>
    <source>
        <strain evidence="1 2">SCH</strain>
    </source>
</reference>
<comment type="caution">
    <text evidence="1">The sequence shown here is derived from an EMBL/GenBank/DDBJ whole genome shotgun (WGS) entry which is preliminary data.</text>
</comment>
<proteinExistence type="predicted"/>